<evidence type="ECO:0000256" key="8">
    <source>
        <dbReference type="RuleBase" id="RU003707"/>
    </source>
</evidence>
<protein>
    <submittedName>
        <fullName evidence="9">Enoyl-CoA hydratase</fullName>
        <ecNumber evidence="9">4.2.1.17</ecNumber>
    </submittedName>
</protein>
<dbReference type="InterPro" id="IPR014748">
    <property type="entry name" value="Enoyl-CoA_hydra_C"/>
</dbReference>
<keyword evidence="4" id="KW-0443">Lipid metabolism</keyword>
<dbReference type="PANTHER" id="PTHR11941:SF130">
    <property type="entry name" value="ENOYL-COA HYDRATASE ECHA12-RELATED"/>
    <property type="match status" value="1"/>
</dbReference>
<evidence type="ECO:0000256" key="6">
    <source>
        <dbReference type="ARBA" id="ARBA00023709"/>
    </source>
</evidence>
<dbReference type="PANTHER" id="PTHR11941">
    <property type="entry name" value="ENOYL-COA HYDRATASE-RELATED"/>
    <property type="match status" value="1"/>
</dbReference>
<name>V5XCU8_MYCNE</name>
<evidence type="ECO:0000256" key="1">
    <source>
        <dbReference type="ARBA" id="ARBA00002994"/>
    </source>
</evidence>
<evidence type="ECO:0000256" key="2">
    <source>
        <dbReference type="ARBA" id="ARBA00005254"/>
    </source>
</evidence>
<dbReference type="GO" id="GO:0006635">
    <property type="term" value="P:fatty acid beta-oxidation"/>
    <property type="evidence" value="ECO:0007669"/>
    <property type="project" value="TreeGrafter"/>
</dbReference>
<keyword evidence="5 9" id="KW-0456">Lyase</keyword>
<evidence type="ECO:0000256" key="5">
    <source>
        <dbReference type="ARBA" id="ARBA00023239"/>
    </source>
</evidence>
<reference evidence="9 10" key="1">
    <citation type="journal article" date="2014" name="Genome Announc.">
        <title>Complete Genome Sequence of Sterol-Transforming Mycobacterium neoaurum Strain VKM Ac-1815D.</title>
        <authorList>
            <person name="Shtratnikova V.Y."/>
            <person name="Bragin E.Y."/>
            <person name="Dovbnya D.V."/>
            <person name="Pekov Y.A."/>
            <person name="Schelkunov M.I."/>
            <person name="Strizhov N."/>
            <person name="Ivashina T.V."/>
            <person name="Ashapkin V.V."/>
            <person name="Donova M.V."/>
        </authorList>
    </citation>
    <scope>NUCLEOTIDE SEQUENCE [LARGE SCALE GENOMIC DNA]</scope>
    <source>
        <strain evidence="9 10">VKM Ac-1815D</strain>
    </source>
</reference>
<keyword evidence="10" id="KW-1185">Reference proteome</keyword>
<accession>V5XCU8</accession>
<dbReference type="GO" id="GO:0018812">
    <property type="term" value="F:3-hydroxyacyl-CoA dehydratase activity"/>
    <property type="evidence" value="ECO:0007669"/>
    <property type="project" value="RHEA"/>
</dbReference>
<dbReference type="Gene3D" id="3.90.226.10">
    <property type="entry name" value="2-enoyl-CoA Hydratase, Chain A, domain 1"/>
    <property type="match status" value="1"/>
</dbReference>
<dbReference type="EC" id="4.2.1.17" evidence="9"/>
<organism evidence="9 10">
    <name type="scientific">Mycolicibacterium neoaurum VKM Ac-1815D</name>
    <dbReference type="NCBI Taxonomy" id="700508"/>
    <lineage>
        <taxon>Bacteria</taxon>
        <taxon>Bacillati</taxon>
        <taxon>Actinomycetota</taxon>
        <taxon>Actinomycetes</taxon>
        <taxon>Mycobacteriales</taxon>
        <taxon>Mycobacteriaceae</taxon>
        <taxon>Mycolicibacterium</taxon>
    </lineage>
</organism>
<proteinExistence type="inferred from homology"/>
<dbReference type="EMBL" id="CP006936">
    <property type="protein sequence ID" value="AHC25516.1"/>
    <property type="molecule type" value="Genomic_DNA"/>
</dbReference>
<dbReference type="InterPro" id="IPR029045">
    <property type="entry name" value="ClpP/crotonase-like_dom_sf"/>
</dbReference>
<comment type="catalytic activity">
    <reaction evidence="7">
        <text>a 4-saturated-(3S)-3-hydroxyacyl-CoA = a (3E)-enoyl-CoA + H2O</text>
        <dbReference type="Rhea" id="RHEA:20724"/>
        <dbReference type="ChEBI" id="CHEBI:15377"/>
        <dbReference type="ChEBI" id="CHEBI:58521"/>
        <dbReference type="ChEBI" id="CHEBI:137480"/>
        <dbReference type="EC" id="4.2.1.17"/>
    </reaction>
</comment>
<dbReference type="Pfam" id="PF00378">
    <property type="entry name" value="ECH_1"/>
    <property type="match status" value="1"/>
</dbReference>
<sequence>MTEHSEFVKVSQPAPGVALVTLNRPERMNSMAFDVMVPLRAVLADLHHDNSVRVVVLTGAGRGFSSGADHKSAGSVPHVEGLTRPAFALRSMEVLDGVILALRRLHQPVIAAVNGAAIGGGLCLALACDIRIAAGGAYFRAAGINNGLTASELGLSYLLPRAIGASRAFEIMLTGRDVDAAEAERIGLVSSVVPDDELLARCFETAQRIAAFSRPGIELTKRTLWSGLDAGSLEGHMQAEGLGQLYVRLLTANFEEAVAARKDKRSAVFTDDR</sequence>
<dbReference type="PROSITE" id="PS00166">
    <property type="entry name" value="ENOYL_COA_HYDRATASE"/>
    <property type="match status" value="1"/>
</dbReference>
<dbReference type="eggNOG" id="COG1024">
    <property type="taxonomic scope" value="Bacteria"/>
</dbReference>
<evidence type="ECO:0000313" key="9">
    <source>
        <dbReference type="EMBL" id="AHC25516.1"/>
    </source>
</evidence>
<evidence type="ECO:0000256" key="4">
    <source>
        <dbReference type="ARBA" id="ARBA00023098"/>
    </source>
</evidence>
<dbReference type="Gene3D" id="1.10.12.10">
    <property type="entry name" value="Lyase 2-enoyl-coa Hydratase, Chain A, domain 2"/>
    <property type="match status" value="1"/>
</dbReference>
<dbReference type="NCBIfam" id="NF004519">
    <property type="entry name" value="PRK05864.1"/>
    <property type="match status" value="1"/>
</dbReference>
<dbReference type="CDD" id="cd06558">
    <property type="entry name" value="crotonase-like"/>
    <property type="match status" value="1"/>
</dbReference>
<comment type="similarity">
    <text evidence="2 8">Belongs to the enoyl-CoA hydratase/isomerase family.</text>
</comment>
<dbReference type="InterPro" id="IPR001753">
    <property type="entry name" value="Enoyl-CoA_hydra/iso"/>
</dbReference>
<dbReference type="KEGG" id="mne:D174_13415"/>
<dbReference type="SUPFAM" id="SSF52096">
    <property type="entry name" value="ClpP/crotonase"/>
    <property type="match status" value="1"/>
</dbReference>
<evidence type="ECO:0000256" key="7">
    <source>
        <dbReference type="ARBA" id="ARBA00023717"/>
    </source>
</evidence>
<evidence type="ECO:0000313" key="10">
    <source>
        <dbReference type="Proteomes" id="UP000018763"/>
    </source>
</evidence>
<dbReference type="Proteomes" id="UP000018763">
    <property type="component" value="Chromosome"/>
</dbReference>
<keyword evidence="3" id="KW-0276">Fatty acid metabolism</keyword>
<comment type="function">
    <text evidence="1">Could possibly oxidize fatty acids using specific components.</text>
</comment>
<evidence type="ECO:0000256" key="3">
    <source>
        <dbReference type="ARBA" id="ARBA00022832"/>
    </source>
</evidence>
<comment type="catalytic activity">
    <reaction evidence="6">
        <text>a (3S)-3-hydroxyacyl-CoA = a (2E)-enoyl-CoA + H2O</text>
        <dbReference type="Rhea" id="RHEA:16105"/>
        <dbReference type="ChEBI" id="CHEBI:15377"/>
        <dbReference type="ChEBI" id="CHEBI:57318"/>
        <dbReference type="ChEBI" id="CHEBI:58856"/>
        <dbReference type="EC" id="4.2.1.17"/>
    </reaction>
</comment>
<dbReference type="AlphaFoldDB" id="V5XCU8"/>
<dbReference type="InterPro" id="IPR018376">
    <property type="entry name" value="Enoyl-CoA_hyd/isom_CS"/>
</dbReference>
<gene>
    <name evidence="9" type="ORF">D174_13415</name>
</gene>